<dbReference type="InterPro" id="IPR000014">
    <property type="entry name" value="PAS"/>
</dbReference>
<proteinExistence type="predicted"/>
<dbReference type="Pfam" id="PF00512">
    <property type="entry name" value="HisKA"/>
    <property type="match status" value="1"/>
</dbReference>
<dbReference type="SUPFAM" id="SSF55781">
    <property type="entry name" value="GAF domain-like"/>
    <property type="match status" value="3"/>
</dbReference>
<dbReference type="InterPro" id="IPR001789">
    <property type="entry name" value="Sig_transdc_resp-reg_receiver"/>
</dbReference>
<evidence type="ECO:0000256" key="4">
    <source>
        <dbReference type="ARBA" id="ARBA00022553"/>
    </source>
</evidence>
<comment type="caution">
    <text evidence="16">The sequence shown here is derived from an EMBL/GenBank/DDBJ whole genome shotgun (WGS) entry which is preliminary data.</text>
</comment>
<evidence type="ECO:0000313" key="17">
    <source>
        <dbReference type="Proteomes" id="UP000702544"/>
    </source>
</evidence>
<evidence type="ECO:0000256" key="5">
    <source>
        <dbReference type="ARBA" id="ARBA00022679"/>
    </source>
</evidence>
<evidence type="ECO:0000256" key="10">
    <source>
        <dbReference type="ARBA" id="ARBA00023136"/>
    </source>
</evidence>
<keyword evidence="7" id="KW-0418">Kinase</keyword>
<dbReference type="SUPFAM" id="SSF55785">
    <property type="entry name" value="PYP-like sensor domain (PAS domain)"/>
    <property type="match status" value="1"/>
</dbReference>
<dbReference type="GO" id="GO:0009927">
    <property type="term" value="F:histidine phosphotransfer kinase activity"/>
    <property type="evidence" value="ECO:0007669"/>
    <property type="project" value="TreeGrafter"/>
</dbReference>
<dbReference type="InterPro" id="IPR036097">
    <property type="entry name" value="HisK_dim/P_sf"/>
</dbReference>
<dbReference type="InterPro" id="IPR005467">
    <property type="entry name" value="His_kinase_dom"/>
</dbReference>
<evidence type="ECO:0000256" key="3">
    <source>
        <dbReference type="ARBA" id="ARBA00012438"/>
    </source>
</evidence>
<dbReference type="SUPFAM" id="SSF47384">
    <property type="entry name" value="Homodimeric domain of signal transducing histidine kinase"/>
    <property type="match status" value="1"/>
</dbReference>
<feature type="domain" description="Response regulatory" evidence="14">
    <location>
        <begin position="976"/>
        <end position="1092"/>
    </location>
</feature>
<comment type="catalytic activity">
    <reaction evidence="1">
        <text>ATP + protein L-histidine = ADP + protein N-phospho-L-histidine.</text>
        <dbReference type="EC" id="2.7.13.3"/>
    </reaction>
</comment>
<dbReference type="GO" id="GO:0005524">
    <property type="term" value="F:ATP binding"/>
    <property type="evidence" value="ECO:0007669"/>
    <property type="project" value="UniProtKB-KW"/>
</dbReference>
<dbReference type="PRINTS" id="PR00344">
    <property type="entry name" value="BCTRLSENSOR"/>
</dbReference>
<dbReference type="Pfam" id="PF02518">
    <property type="entry name" value="HATPase_c"/>
    <property type="match status" value="1"/>
</dbReference>
<dbReference type="Gene3D" id="1.10.287.130">
    <property type="match status" value="1"/>
</dbReference>
<evidence type="ECO:0000256" key="7">
    <source>
        <dbReference type="ARBA" id="ARBA00022777"/>
    </source>
</evidence>
<dbReference type="SMART" id="SM00388">
    <property type="entry name" value="HisKA"/>
    <property type="match status" value="1"/>
</dbReference>
<keyword evidence="11" id="KW-0131">Cell cycle</keyword>
<dbReference type="SUPFAM" id="SSF55874">
    <property type="entry name" value="ATPase domain of HSP90 chaperone/DNA topoisomerase II/histidine kinase"/>
    <property type="match status" value="1"/>
</dbReference>
<keyword evidence="8" id="KW-0067">ATP-binding</keyword>
<gene>
    <name evidence="16" type="ORF">GWO12_07525</name>
</gene>
<dbReference type="InterPro" id="IPR035965">
    <property type="entry name" value="PAS-like_dom_sf"/>
</dbReference>
<dbReference type="GO" id="GO:0000155">
    <property type="term" value="F:phosphorelay sensor kinase activity"/>
    <property type="evidence" value="ECO:0007669"/>
    <property type="project" value="InterPro"/>
</dbReference>
<dbReference type="CDD" id="cd16922">
    <property type="entry name" value="HATPase_EvgS-ArcB-TorS-like"/>
    <property type="match status" value="1"/>
</dbReference>
<evidence type="ECO:0000256" key="9">
    <source>
        <dbReference type="ARBA" id="ARBA00023012"/>
    </source>
</evidence>
<dbReference type="FunFam" id="3.30.565.10:FF:000010">
    <property type="entry name" value="Sensor histidine kinase RcsC"/>
    <property type="match status" value="1"/>
</dbReference>
<dbReference type="InterPro" id="IPR036890">
    <property type="entry name" value="HATPase_C_sf"/>
</dbReference>
<dbReference type="PANTHER" id="PTHR43047">
    <property type="entry name" value="TWO-COMPONENT HISTIDINE PROTEIN KINASE"/>
    <property type="match status" value="1"/>
</dbReference>
<dbReference type="FunFam" id="1.10.287.130:FF:000038">
    <property type="entry name" value="Sensory transduction histidine kinase"/>
    <property type="match status" value="1"/>
</dbReference>
<evidence type="ECO:0000259" key="15">
    <source>
        <dbReference type="PROSITE" id="PS50112"/>
    </source>
</evidence>
<dbReference type="InterPro" id="IPR003661">
    <property type="entry name" value="HisK_dim/P_dom"/>
</dbReference>
<dbReference type="SMART" id="SM00387">
    <property type="entry name" value="HATPase_c"/>
    <property type="match status" value="1"/>
</dbReference>
<dbReference type="InterPro" id="IPR029016">
    <property type="entry name" value="GAF-like_dom_sf"/>
</dbReference>
<dbReference type="EC" id="2.7.13.3" evidence="3"/>
<dbReference type="NCBIfam" id="TIGR00229">
    <property type="entry name" value="sensory_box"/>
    <property type="match status" value="1"/>
</dbReference>
<dbReference type="Gene3D" id="3.30.565.10">
    <property type="entry name" value="Histidine kinase-like ATPase, C-terminal domain"/>
    <property type="match status" value="1"/>
</dbReference>
<dbReference type="EMBL" id="JAACAK010000049">
    <property type="protein sequence ID" value="NIR74951.1"/>
    <property type="molecule type" value="Genomic_DNA"/>
</dbReference>
<feature type="domain" description="PAS" evidence="15">
    <location>
        <begin position="476"/>
        <end position="522"/>
    </location>
</feature>
<dbReference type="PROSITE" id="PS50112">
    <property type="entry name" value="PAS"/>
    <property type="match status" value="1"/>
</dbReference>
<accession>A0AAE4ZB76</accession>
<comment type="subcellular location">
    <subcellularLocation>
        <location evidence="2">Membrane</location>
    </subcellularLocation>
</comment>
<dbReference type="SMART" id="SM00448">
    <property type="entry name" value="REC"/>
    <property type="match status" value="2"/>
</dbReference>
<dbReference type="Gene3D" id="3.40.50.2300">
    <property type="match status" value="2"/>
</dbReference>
<evidence type="ECO:0000256" key="6">
    <source>
        <dbReference type="ARBA" id="ARBA00022741"/>
    </source>
</evidence>
<dbReference type="InterPro" id="IPR004358">
    <property type="entry name" value="Sig_transdc_His_kin-like_C"/>
</dbReference>
<evidence type="ECO:0000259" key="14">
    <source>
        <dbReference type="PROSITE" id="PS50110"/>
    </source>
</evidence>
<evidence type="ECO:0000256" key="2">
    <source>
        <dbReference type="ARBA" id="ARBA00004370"/>
    </source>
</evidence>
<keyword evidence="5" id="KW-0808">Transferase</keyword>
<dbReference type="CDD" id="cd00130">
    <property type="entry name" value="PAS"/>
    <property type="match status" value="1"/>
</dbReference>
<dbReference type="CDD" id="cd00082">
    <property type="entry name" value="HisKA"/>
    <property type="match status" value="1"/>
</dbReference>
<evidence type="ECO:0000259" key="13">
    <source>
        <dbReference type="PROSITE" id="PS50109"/>
    </source>
</evidence>
<keyword evidence="4 12" id="KW-0597">Phosphoprotein</keyword>
<dbReference type="Gene3D" id="3.30.450.20">
    <property type="entry name" value="PAS domain"/>
    <property type="match status" value="1"/>
</dbReference>
<reference evidence="16 17" key="1">
    <citation type="submission" date="2020-01" db="EMBL/GenBank/DDBJ databases">
        <title>Genomes assembled from Gulf of Kutch pelagic sediment metagenomes.</title>
        <authorList>
            <person name="Chandrashekar M."/>
            <person name="Mahajan M.S."/>
            <person name="Dave K.J."/>
            <person name="Vatsa P."/>
            <person name="Nathani N.M."/>
        </authorList>
    </citation>
    <scope>NUCLEOTIDE SEQUENCE [LARGE SCALE GENOMIC DNA]</scope>
    <source>
        <strain evidence="16">KS3-K002</strain>
    </source>
</reference>
<keyword evidence="6" id="KW-0547">Nucleotide-binding</keyword>
<evidence type="ECO:0000256" key="11">
    <source>
        <dbReference type="ARBA" id="ARBA00023306"/>
    </source>
</evidence>
<dbReference type="InterPro" id="IPR013767">
    <property type="entry name" value="PAS_fold"/>
</dbReference>
<feature type="modified residue" description="4-aspartylphosphate" evidence="12">
    <location>
        <position position="1025"/>
    </location>
</feature>
<sequence>MPEHERVLGNAPSSDLAVAQMRSALLRLSTRIAESKDEEEVCQAVVEELRQKAFGFEGVGLFLAGASAFEPTLRASAGEFGAGAAAATVSELKIPLKSGQSAIGELVVQRDRAGAFDNGDLEILAAAANQASMAIGRARLLEAERKRTAEQRALLATLADLSGELELDRLLQVVLERALSLLGVTGGELAVYDEVAQELIIVASHNMDTDAVGARVPLGEGAMGHVALTHEPLIIPRYQEWKGRSQKYSQDSVQAVMVAPLLIGQRLVGSIASVHSDPKREFGEADLRLLNLFAAQAAIAIENARLFSAERERASEQQALIDTLSDLSGELELSKLLQAVLERAVSLLGVTGGELAIYDPEVEDLSIVASHKMPESAVGARMALGEGAMGRVAQTKEPLIIPRYQEWEGRSGKYTQSSVQAVMAAPLMIGSRLVGAIASVHSDPNRKFGEADLRRLMMFAPQAAIAIENARLYSAAQRYFEDLVLNNPVAIVSVDLEMNITNCNPAFEKLFGYKEEEVLGRNIDRLVTTDETLGEAVGYTKQAMAGHTTVGIGRRRRQDGTLIDVEIFTIPVFVSGERVGMMALYHDITELLQARRDAEAANEAKSQFLANMSHELRTPLNAIIGYSEMLEEDALDAGQDDFIPDLQKIHSAGKHLLSLINDILDLSKIEAGKMELFVEPFEVRPTLDSVATTVRPLIEKNGNRLELQFDDGLGTMHSDLTRVRQVLLNLLSNASKFTENGTITLRAAREGERFVFSVSDTGIGMTPEQQGKLFEAFSQADVSTAARYGGTGLGLAISKRFCQMLGGDISVHSEAGVGSIFTVTLPAVALQRAAAEPTPIESSVREVEKSTGVSGTVLVVDDDPSARVLMARLLAREGFRVEEAADGPSALELARDLHPDLITLDVMMPGMDGWSVLSALKDAPETADIPVVMSTILDEKNMGFALGASAYLTKPIDRDRLAAVLRRYGGDRARRTVLVVEDDEGTRSLVRRTLEKQGWTVIEAENGRVGLERLEESRPALILLDLLMPEMDGFEFLEQLRELDSGESIPVVVITAKELTDNDRQRLNGGVERVVGKGNQSKDEFLSIVRDLVAAHDPAGELRGQGS</sequence>
<dbReference type="Pfam" id="PF00072">
    <property type="entry name" value="Response_reg"/>
    <property type="match status" value="2"/>
</dbReference>
<name>A0AAE4ZB76_9BACT</name>
<keyword evidence="9" id="KW-0902">Two-component regulatory system</keyword>
<dbReference type="InterPro" id="IPR003594">
    <property type="entry name" value="HATPase_dom"/>
</dbReference>
<dbReference type="Pfam" id="PF00989">
    <property type="entry name" value="PAS"/>
    <property type="match status" value="1"/>
</dbReference>
<feature type="domain" description="Histidine kinase" evidence="13">
    <location>
        <begin position="611"/>
        <end position="829"/>
    </location>
</feature>
<dbReference type="GO" id="GO:0006355">
    <property type="term" value="P:regulation of DNA-templated transcription"/>
    <property type="evidence" value="ECO:0007669"/>
    <property type="project" value="InterPro"/>
</dbReference>
<dbReference type="Gene3D" id="3.30.450.40">
    <property type="match status" value="3"/>
</dbReference>
<feature type="modified residue" description="4-aspartylphosphate" evidence="12">
    <location>
        <position position="905"/>
    </location>
</feature>
<dbReference type="SMART" id="SM00091">
    <property type="entry name" value="PAS"/>
    <property type="match status" value="1"/>
</dbReference>
<dbReference type="InterPro" id="IPR011006">
    <property type="entry name" value="CheY-like_superfamily"/>
</dbReference>
<dbReference type="AlphaFoldDB" id="A0AAE4ZB76"/>
<dbReference type="GO" id="GO:0005886">
    <property type="term" value="C:plasma membrane"/>
    <property type="evidence" value="ECO:0007669"/>
    <property type="project" value="TreeGrafter"/>
</dbReference>
<dbReference type="PROSITE" id="PS50109">
    <property type="entry name" value="HIS_KIN"/>
    <property type="match status" value="1"/>
</dbReference>
<dbReference type="PANTHER" id="PTHR43047:SF72">
    <property type="entry name" value="OSMOSENSING HISTIDINE PROTEIN KINASE SLN1"/>
    <property type="match status" value="1"/>
</dbReference>
<evidence type="ECO:0000256" key="8">
    <source>
        <dbReference type="ARBA" id="ARBA00022840"/>
    </source>
</evidence>
<dbReference type="InterPro" id="IPR003018">
    <property type="entry name" value="GAF"/>
</dbReference>
<evidence type="ECO:0000256" key="1">
    <source>
        <dbReference type="ARBA" id="ARBA00000085"/>
    </source>
</evidence>
<dbReference type="Proteomes" id="UP000702544">
    <property type="component" value="Unassembled WGS sequence"/>
</dbReference>
<dbReference type="SMART" id="SM00065">
    <property type="entry name" value="GAF"/>
    <property type="match status" value="3"/>
</dbReference>
<evidence type="ECO:0000313" key="16">
    <source>
        <dbReference type="EMBL" id="NIR74951.1"/>
    </source>
</evidence>
<evidence type="ECO:0000256" key="12">
    <source>
        <dbReference type="PROSITE-ProRule" id="PRU00169"/>
    </source>
</evidence>
<feature type="domain" description="Response regulatory" evidence="14">
    <location>
        <begin position="856"/>
        <end position="969"/>
    </location>
</feature>
<dbReference type="SUPFAM" id="SSF52172">
    <property type="entry name" value="CheY-like"/>
    <property type="match status" value="2"/>
</dbReference>
<keyword evidence="10" id="KW-0472">Membrane</keyword>
<dbReference type="Pfam" id="PF13185">
    <property type="entry name" value="GAF_2"/>
    <property type="match status" value="2"/>
</dbReference>
<protein>
    <recommendedName>
        <fullName evidence="3">histidine kinase</fullName>
        <ecNumber evidence="3">2.7.13.3</ecNumber>
    </recommendedName>
</protein>
<dbReference type="PROSITE" id="PS50110">
    <property type="entry name" value="RESPONSE_REGULATORY"/>
    <property type="match status" value="2"/>
</dbReference>
<organism evidence="16 17">
    <name type="scientific">Candidatus Kutchimonas denitrificans</name>
    <dbReference type="NCBI Taxonomy" id="3056748"/>
    <lineage>
        <taxon>Bacteria</taxon>
        <taxon>Pseudomonadati</taxon>
        <taxon>Gemmatimonadota</taxon>
        <taxon>Gemmatimonadia</taxon>
        <taxon>Candidatus Palauibacterales</taxon>
        <taxon>Candidatus Palauibacteraceae</taxon>
        <taxon>Candidatus Kutchimonas</taxon>
    </lineage>
</organism>